<dbReference type="Proteomes" id="UP000030780">
    <property type="component" value="Unassembled WGS sequence"/>
</dbReference>
<gene>
    <name evidence="1" type="ORF">KM1_267240</name>
</gene>
<dbReference type="EMBL" id="KB637746">
    <property type="protein sequence ID" value="EMS15210.1"/>
    <property type="molecule type" value="Genomic_DNA"/>
</dbReference>
<keyword evidence="1" id="KW-0456">Lyase</keyword>
<dbReference type="GO" id="GO:0016829">
    <property type="term" value="F:lyase activity"/>
    <property type="evidence" value="ECO:0007669"/>
    <property type="project" value="UniProtKB-KW"/>
</dbReference>
<dbReference type="VEuPathDB" id="AmoebaDB:KM1_267240"/>
<name>M7WBU7_ENTHI</name>
<sequence>MTAQDITTTLLHPKGDHVLHSHAYPIFQTSTF</sequence>
<dbReference type="AlphaFoldDB" id="M7WBU7"/>
<evidence type="ECO:0000313" key="1">
    <source>
        <dbReference type="EMBL" id="EMS15210.1"/>
    </source>
</evidence>
<organism evidence="1 2">
    <name type="scientific">Entamoeba histolytica HM-3:IMSS</name>
    <dbReference type="NCBI Taxonomy" id="885315"/>
    <lineage>
        <taxon>Eukaryota</taxon>
        <taxon>Amoebozoa</taxon>
        <taxon>Evosea</taxon>
        <taxon>Archamoebae</taxon>
        <taxon>Mastigamoebida</taxon>
        <taxon>Entamoebidae</taxon>
        <taxon>Entamoeba</taxon>
    </lineage>
</organism>
<proteinExistence type="predicted"/>
<reference evidence="1 2" key="1">
    <citation type="submission" date="2013-01" db="EMBL/GenBank/DDBJ databases">
        <authorList>
            <person name="Inman J."/>
            <person name="Zafar N."/>
            <person name="Lorenzi H."/>
            <person name="Caler E."/>
        </authorList>
    </citation>
    <scope>NUCLEOTIDE SEQUENCE [LARGE SCALE GENOMIC DNA]</scope>
    <source>
        <strain evidence="1 2">HM-3:IMSS</strain>
    </source>
</reference>
<feature type="non-terminal residue" evidence="1">
    <location>
        <position position="32"/>
    </location>
</feature>
<evidence type="ECO:0000313" key="2">
    <source>
        <dbReference type="Proteomes" id="UP000030780"/>
    </source>
</evidence>
<accession>M7WBU7</accession>
<protein>
    <submittedName>
        <fullName evidence="1">Methionine gamma-lyase, putative</fullName>
    </submittedName>
</protein>